<dbReference type="PANTHER" id="PTHR42889:SF1">
    <property type="entry name" value="BLR3681 PROTEIN"/>
    <property type="match status" value="1"/>
</dbReference>
<dbReference type="Pfam" id="PF04909">
    <property type="entry name" value="Amidohydro_2"/>
    <property type="match status" value="1"/>
</dbReference>
<name>A0A2T2X8I0_9FIRM</name>
<feature type="domain" description="Amidohydrolase-related" evidence="1">
    <location>
        <begin position="16"/>
        <end position="320"/>
    </location>
</feature>
<dbReference type="InterPro" id="IPR032466">
    <property type="entry name" value="Metal_Hydrolase"/>
</dbReference>
<dbReference type="PANTHER" id="PTHR42889">
    <property type="entry name" value="BLR3681 PROTEIN"/>
    <property type="match status" value="1"/>
</dbReference>
<keyword evidence="2" id="KW-0378">Hydrolase</keyword>
<dbReference type="SUPFAM" id="SSF51556">
    <property type="entry name" value="Metallo-dependent hydrolases"/>
    <property type="match status" value="1"/>
</dbReference>
<dbReference type="InterPro" id="IPR006680">
    <property type="entry name" value="Amidohydro-rel"/>
</dbReference>
<comment type="caution">
    <text evidence="2">The sequence shown here is derived from an EMBL/GenBank/DDBJ whole genome shotgun (WGS) entry which is preliminary data.</text>
</comment>
<dbReference type="Proteomes" id="UP000242699">
    <property type="component" value="Unassembled WGS sequence"/>
</dbReference>
<evidence type="ECO:0000313" key="3">
    <source>
        <dbReference type="Proteomes" id="UP000242699"/>
    </source>
</evidence>
<dbReference type="GO" id="GO:0016787">
    <property type="term" value="F:hydrolase activity"/>
    <property type="evidence" value="ECO:0007669"/>
    <property type="project" value="UniProtKB-KW"/>
</dbReference>
<organism evidence="2 3">
    <name type="scientific">Sulfobacillus benefaciens</name>
    <dbReference type="NCBI Taxonomy" id="453960"/>
    <lineage>
        <taxon>Bacteria</taxon>
        <taxon>Bacillati</taxon>
        <taxon>Bacillota</taxon>
        <taxon>Clostridia</taxon>
        <taxon>Eubacteriales</taxon>
        <taxon>Clostridiales Family XVII. Incertae Sedis</taxon>
        <taxon>Sulfobacillus</taxon>
    </lineage>
</organism>
<accession>A0A2T2X8I0</accession>
<gene>
    <name evidence="2" type="ORF">C7B43_04790</name>
</gene>
<protein>
    <submittedName>
        <fullName evidence="2">Amidohydrolase</fullName>
    </submittedName>
</protein>
<sequence length="343" mass="39907">MYKTTDGEEIFVVDGHVALWDGSTANQKNRHGQEFIDCFYDYHRNLSPQEWLWPHDKFLRYDQETFIHDVFETGYVDVAIFQPVGLTDFYKEPFGNVAKNFALAEQYPGRLIGNGYFDPRDGEEGLERLEEWAKTYHLRGVKLYTAEWHGDSKGYRLSDAWAQRYLAKCLQVGIRNIHVHKGPTIKPLNMDAFDVSDIDDAASTFPDLNFIVEHVGLPRLEQFCWIATQEPNVYAGLAVANAFIHTRPRYFAQIISELLYWLNEDRIVFGSDYALWQPRWLIDQFMSFELPDDIRQETGVQLTREIKKKILGTNAARLYEIDVPSRLSQLRHDVISQKTRQAG</sequence>
<dbReference type="Gene3D" id="3.20.20.140">
    <property type="entry name" value="Metal-dependent hydrolases"/>
    <property type="match status" value="1"/>
</dbReference>
<evidence type="ECO:0000313" key="2">
    <source>
        <dbReference type="EMBL" id="PSR30789.1"/>
    </source>
</evidence>
<dbReference type="AlphaFoldDB" id="A0A2T2X8I0"/>
<evidence type="ECO:0000259" key="1">
    <source>
        <dbReference type="Pfam" id="PF04909"/>
    </source>
</evidence>
<dbReference type="EMBL" id="PXYT01000007">
    <property type="protein sequence ID" value="PSR30789.1"/>
    <property type="molecule type" value="Genomic_DNA"/>
</dbReference>
<proteinExistence type="predicted"/>
<reference evidence="2 3" key="1">
    <citation type="journal article" date="2014" name="BMC Genomics">
        <title>Comparison of environmental and isolate Sulfobacillus genomes reveals diverse carbon, sulfur, nitrogen, and hydrogen metabolisms.</title>
        <authorList>
            <person name="Justice N.B."/>
            <person name="Norman A."/>
            <person name="Brown C.T."/>
            <person name="Singh A."/>
            <person name="Thomas B.C."/>
            <person name="Banfield J.F."/>
        </authorList>
    </citation>
    <scope>NUCLEOTIDE SEQUENCE [LARGE SCALE GENOMIC DNA]</scope>
    <source>
        <strain evidence="2">AMDSBA1</strain>
    </source>
</reference>
<dbReference type="CDD" id="cd01292">
    <property type="entry name" value="metallo-dependent_hydrolases"/>
    <property type="match status" value="1"/>
</dbReference>